<dbReference type="InterPro" id="IPR023809">
    <property type="entry name" value="Thiopep_bacteriocin_synth_dom"/>
</dbReference>
<dbReference type="Proteomes" id="UP000542674">
    <property type="component" value="Unassembled WGS sequence"/>
</dbReference>
<organism evidence="2 3">
    <name type="scientific">Saccharothrix violaceirubra</name>
    <dbReference type="NCBI Taxonomy" id="413306"/>
    <lineage>
        <taxon>Bacteria</taxon>
        <taxon>Bacillati</taxon>
        <taxon>Actinomycetota</taxon>
        <taxon>Actinomycetes</taxon>
        <taxon>Pseudonocardiales</taxon>
        <taxon>Pseudonocardiaceae</taxon>
        <taxon>Saccharothrix</taxon>
    </lineage>
</organism>
<dbReference type="EMBL" id="JACHJS010000001">
    <property type="protein sequence ID" value="MBB4966652.1"/>
    <property type="molecule type" value="Genomic_DNA"/>
</dbReference>
<comment type="caution">
    <text evidence="2">The sequence shown here is derived from an EMBL/GenBank/DDBJ whole genome shotgun (WGS) entry which is preliminary data.</text>
</comment>
<dbReference type="AlphaFoldDB" id="A0A7W7T507"/>
<proteinExistence type="predicted"/>
<name>A0A7W7T507_9PSEU</name>
<evidence type="ECO:0000313" key="2">
    <source>
        <dbReference type="EMBL" id="MBB4966652.1"/>
    </source>
</evidence>
<dbReference type="InterPro" id="IPR054643">
    <property type="entry name" value="TbtD_PbtD_pyrid"/>
</dbReference>
<reference evidence="2 3" key="1">
    <citation type="submission" date="2020-08" db="EMBL/GenBank/DDBJ databases">
        <title>Sequencing the genomes of 1000 actinobacteria strains.</title>
        <authorList>
            <person name="Klenk H.-P."/>
        </authorList>
    </citation>
    <scope>NUCLEOTIDE SEQUENCE [LARGE SCALE GENOMIC DNA]</scope>
    <source>
        <strain evidence="2 3">DSM 45084</strain>
    </source>
</reference>
<evidence type="ECO:0000259" key="1">
    <source>
        <dbReference type="Pfam" id="PF14028"/>
    </source>
</evidence>
<evidence type="ECO:0000313" key="3">
    <source>
        <dbReference type="Proteomes" id="UP000542674"/>
    </source>
</evidence>
<dbReference type="RefSeq" id="WP_184670791.1">
    <property type="nucleotide sequence ID" value="NZ_BAABAI010000022.1"/>
</dbReference>
<dbReference type="NCBIfam" id="NF045556">
    <property type="entry name" value="TbtD_PbtD_pyrid"/>
    <property type="match status" value="1"/>
</dbReference>
<feature type="domain" description="Thiopeptide-type bacteriocin biosynthesis" evidence="1">
    <location>
        <begin position="5"/>
        <end position="317"/>
    </location>
</feature>
<keyword evidence="3" id="KW-1185">Reference proteome</keyword>
<accession>A0A7W7T507</accession>
<protein>
    <recommendedName>
        <fullName evidence="1">Thiopeptide-type bacteriocin biosynthesis domain-containing protein</fullName>
    </recommendedName>
</protein>
<dbReference type="Pfam" id="PF14028">
    <property type="entry name" value="Lant_dehydr_C"/>
    <property type="match status" value="1"/>
</dbReference>
<sequence length="348" mass="38068">MTPHALHIAHHAPDCDDLLLDAVRPVLESVPGGYFLRHWQRGPHLRVITPEPVPDDDVRRLADHLAAHPSTTVLDQDALLPAHRRLAAAEQVSGPLTPFYPDNTVRRADHDDRSAVLGAAADLVTAAHVATTPVLFDVLTDVRAGGSRLGIALDLVLATAHAYAEGGIAGGFVSFRSHAEAFLADGDREAVRRRWDGEYARRREALRDRLDAVTSTVDCEAAVPHVRRWLAALDPVRDRAGELLATGELAFDRVRGAATSEFHRTLDTNERWHAEVAPSVAFGTYRVLLNCAYLQLTRLGIRPVERFALCHLAANAVEEREGVRALDLVRDDPTPVNHLATNDLGGRP</sequence>
<gene>
    <name evidence="2" type="ORF">F4559_004011</name>
</gene>